<reference evidence="9 10" key="1">
    <citation type="submission" date="2017-02" db="EMBL/GenBank/DDBJ databases">
        <authorList>
            <person name="Peterson S.W."/>
        </authorList>
    </citation>
    <scope>NUCLEOTIDE SEQUENCE [LARGE SCALE GENOMIC DNA]</scope>
    <source>
        <strain evidence="9 10">DSM 16080</strain>
    </source>
</reference>
<protein>
    <submittedName>
        <fullName evidence="9">Methyl-accepting chemotaxis protein</fullName>
    </submittedName>
</protein>
<dbReference type="GO" id="GO:0004888">
    <property type="term" value="F:transmembrane signaling receptor activity"/>
    <property type="evidence" value="ECO:0007669"/>
    <property type="project" value="TreeGrafter"/>
</dbReference>
<feature type="domain" description="Methyl-accepting transducer" evidence="7">
    <location>
        <begin position="285"/>
        <end position="500"/>
    </location>
</feature>
<dbReference type="PROSITE" id="PS50885">
    <property type="entry name" value="HAMP"/>
    <property type="match status" value="1"/>
</dbReference>
<comment type="similarity">
    <text evidence="3">Belongs to the methyl-accepting chemotaxis (MCP) protein family.</text>
</comment>
<dbReference type="GO" id="GO:0007165">
    <property type="term" value="P:signal transduction"/>
    <property type="evidence" value="ECO:0007669"/>
    <property type="project" value="UniProtKB-KW"/>
</dbReference>
<comment type="subcellular location">
    <subcellularLocation>
        <location evidence="1">Membrane</location>
    </subcellularLocation>
</comment>
<evidence type="ECO:0000256" key="1">
    <source>
        <dbReference type="ARBA" id="ARBA00004370"/>
    </source>
</evidence>
<evidence type="ECO:0000256" key="4">
    <source>
        <dbReference type="PROSITE-ProRule" id="PRU00284"/>
    </source>
</evidence>
<accession>A0A1T4Y6K4</accession>
<evidence type="ECO:0000256" key="2">
    <source>
        <dbReference type="ARBA" id="ARBA00022500"/>
    </source>
</evidence>
<proteinExistence type="inferred from homology"/>
<dbReference type="Pfam" id="PF11845">
    <property type="entry name" value="Tll0287-like"/>
    <property type="match status" value="1"/>
</dbReference>
<dbReference type="PANTHER" id="PTHR43531:SF11">
    <property type="entry name" value="METHYL-ACCEPTING CHEMOTAXIS PROTEIN 3"/>
    <property type="match status" value="1"/>
</dbReference>
<evidence type="ECO:0000256" key="5">
    <source>
        <dbReference type="SAM" id="MobiDB-lite"/>
    </source>
</evidence>
<dbReference type="InterPro" id="IPR004089">
    <property type="entry name" value="MCPsignal_dom"/>
</dbReference>
<dbReference type="STRING" id="1121449.SAMN02745704_02838"/>
<dbReference type="CDD" id="cd11386">
    <property type="entry name" value="MCP_signal"/>
    <property type="match status" value="1"/>
</dbReference>
<dbReference type="SUPFAM" id="SSF58104">
    <property type="entry name" value="Methyl-accepting chemotaxis protein (MCP) signaling domain"/>
    <property type="match status" value="1"/>
</dbReference>
<dbReference type="GO" id="GO:0006935">
    <property type="term" value="P:chemotaxis"/>
    <property type="evidence" value="ECO:0007669"/>
    <property type="project" value="UniProtKB-KW"/>
</dbReference>
<feature type="transmembrane region" description="Helical" evidence="6">
    <location>
        <begin position="206"/>
        <end position="231"/>
    </location>
</feature>
<feature type="compositionally biased region" description="Polar residues" evidence="5">
    <location>
        <begin position="533"/>
        <end position="549"/>
    </location>
</feature>
<dbReference type="PROSITE" id="PS50111">
    <property type="entry name" value="CHEMOTAXIS_TRANSDUC_2"/>
    <property type="match status" value="1"/>
</dbReference>
<evidence type="ECO:0000259" key="7">
    <source>
        <dbReference type="PROSITE" id="PS50111"/>
    </source>
</evidence>
<dbReference type="Pfam" id="PF00672">
    <property type="entry name" value="HAMP"/>
    <property type="match status" value="1"/>
</dbReference>
<gene>
    <name evidence="9" type="ORF">SAMN02745704_02838</name>
</gene>
<dbReference type="Gene3D" id="1.10.287.950">
    <property type="entry name" value="Methyl-accepting chemotaxis protein"/>
    <property type="match status" value="1"/>
</dbReference>
<dbReference type="EMBL" id="FUYC01000033">
    <property type="protein sequence ID" value="SKA97293.1"/>
    <property type="molecule type" value="Genomic_DNA"/>
</dbReference>
<dbReference type="RefSeq" id="WP_078718379.1">
    <property type="nucleotide sequence ID" value="NZ_FUYC01000033.1"/>
</dbReference>
<keyword evidence="6" id="KW-0472">Membrane</keyword>
<dbReference type="FunFam" id="1.10.287.950:FF:000001">
    <property type="entry name" value="Methyl-accepting chemotaxis sensory transducer"/>
    <property type="match status" value="1"/>
</dbReference>
<dbReference type="Proteomes" id="UP000190027">
    <property type="component" value="Unassembled WGS sequence"/>
</dbReference>
<dbReference type="InterPro" id="IPR003660">
    <property type="entry name" value="HAMP_dom"/>
</dbReference>
<evidence type="ECO:0000313" key="9">
    <source>
        <dbReference type="EMBL" id="SKA97293.1"/>
    </source>
</evidence>
<organism evidence="9 10">
    <name type="scientific">Paucidesulfovibrio gracilis DSM 16080</name>
    <dbReference type="NCBI Taxonomy" id="1121449"/>
    <lineage>
        <taxon>Bacteria</taxon>
        <taxon>Pseudomonadati</taxon>
        <taxon>Thermodesulfobacteriota</taxon>
        <taxon>Desulfovibrionia</taxon>
        <taxon>Desulfovibrionales</taxon>
        <taxon>Desulfovibrionaceae</taxon>
        <taxon>Paucidesulfovibrio</taxon>
    </lineage>
</organism>
<dbReference type="GO" id="GO:0005886">
    <property type="term" value="C:plasma membrane"/>
    <property type="evidence" value="ECO:0007669"/>
    <property type="project" value="TreeGrafter"/>
</dbReference>
<dbReference type="CDD" id="cd06225">
    <property type="entry name" value="HAMP"/>
    <property type="match status" value="1"/>
</dbReference>
<dbReference type="InterPro" id="IPR021796">
    <property type="entry name" value="Tll0287-like_dom"/>
</dbReference>
<keyword evidence="6" id="KW-0812">Transmembrane</keyword>
<dbReference type="Pfam" id="PF00015">
    <property type="entry name" value="MCPsignal"/>
    <property type="match status" value="1"/>
</dbReference>
<feature type="domain" description="HAMP" evidence="8">
    <location>
        <begin position="228"/>
        <end position="280"/>
    </location>
</feature>
<evidence type="ECO:0000256" key="3">
    <source>
        <dbReference type="ARBA" id="ARBA00029447"/>
    </source>
</evidence>
<dbReference type="AlphaFoldDB" id="A0A1T4Y6K4"/>
<evidence type="ECO:0000259" key="8">
    <source>
        <dbReference type="PROSITE" id="PS50885"/>
    </source>
</evidence>
<keyword evidence="10" id="KW-1185">Reference proteome</keyword>
<feature type="compositionally biased region" description="Polar residues" evidence="5">
    <location>
        <begin position="319"/>
        <end position="332"/>
    </location>
</feature>
<sequence length="557" mass="59527">MFRSLSMKWKILAIALAGPLIVALILAVQNSLLVSSNAEDAILEKSQGILLMAEAGRNEMSHKLEQGIIRPFEELPKEQLLQAVPIITAINMAMVNAEEGGYEFRVPKVSPRNPKNTPTPEELKVLEHMRANNLREYVARGSDSISYFRAIHLTPDCLSCHGHPKGEKDPLGGIKEGWEAGEMHGAFVITTSLKKMQADLMRANTFLALETLLILAVVAVTLWMLLARLVFRPLQEIIKLAQRMEAGNFASRMNSSRQDEMGVVARALDSMAERVSEVVAEVDHAAESLSSGSAQLTAAAQSLADGAVKQAANVQEVSSSMEEMAGSISQNAEHAGQTEEISVQSAEDAQKSGQAVAEAVNALKNIAERTEIIEEIARQTNLLALNAAIEAARAGEHGKGFAVVASEVRKLAERSGQAAAEISELSSSSVKVADRAGQMLSTLVPGIQRTAELIQDISAACAEQTSGATQINNALQDLDGVIQQNASASEQTASTSATISHQAKQLRASVAFFQVSSQPAGPTVIPRQPPKLTGNNTPSKLESGNSHGGSDQEFEEF</sequence>
<evidence type="ECO:0000313" key="10">
    <source>
        <dbReference type="Proteomes" id="UP000190027"/>
    </source>
</evidence>
<dbReference type="SMART" id="SM00283">
    <property type="entry name" value="MA"/>
    <property type="match status" value="1"/>
</dbReference>
<dbReference type="OrthoDB" id="9789976at2"/>
<dbReference type="InterPro" id="IPR051310">
    <property type="entry name" value="MCP_chemotaxis"/>
</dbReference>
<evidence type="ECO:0000256" key="6">
    <source>
        <dbReference type="SAM" id="Phobius"/>
    </source>
</evidence>
<keyword evidence="6" id="KW-1133">Transmembrane helix</keyword>
<feature type="region of interest" description="Disordered" evidence="5">
    <location>
        <begin position="518"/>
        <end position="557"/>
    </location>
</feature>
<name>A0A1T4Y6K4_9BACT</name>
<keyword evidence="4" id="KW-0807">Transducer</keyword>
<keyword evidence="2" id="KW-0145">Chemotaxis</keyword>
<feature type="region of interest" description="Disordered" evidence="5">
    <location>
        <begin position="319"/>
        <end position="349"/>
    </location>
</feature>
<feature type="compositionally biased region" description="Polar residues" evidence="5">
    <location>
        <begin position="339"/>
        <end position="349"/>
    </location>
</feature>
<dbReference type="PANTHER" id="PTHR43531">
    <property type="entry name" value="PROTEIN ICFG"/>
    <property type="match status" value="1"/>
</dbReference>
<dbReference type="SMART" id="SM00304">
    <property type="entry name" value="HAMP"/>
    <property type="match status" value="1"/>
</dbReference>